<gene>
    <name evidence="2" type="ORF">OS493_006922</name>
</gene>
<organism evidence="2 3">
    <name type="scientific">Desmophyllum pertusum</name>
    <dbReference type="NCBI Taxonomy" id="174260"/>
    <lineage>
        <taxon>Eukaryota</taxon>
        <taxon>Metazoa</taxon>
        <taxon>Cnidaria</taxon>
        <taxon>Anthozoa</taxon>
        <taxon>Hexacorallia</taxon>
        <taxon>Scleractinia</taxon>
        <taxon>Caryophylliina</taxon>
        <taxon>Caryophylliidae</taxon>
        <taxon>Desmophyllum</taxon>
    </lineage>
</organism>
<feature type="region of interest" description="Disordered" evidence="1">
    <location>
        <begin position="151"/>
        <end position="185"/>
    </location>
</feature>
<proteinExistence type="predicted"/>
<sequence length="307" mass="34722">MADDSDLECEFVKTVSGGSASDRTSLFALRNLVNWRDVVTDSNCRPAQCKRFINLVLDAEIIAAAFHFFGMESIEDAPSKHGFSDTMTSRVAVVKRRNLSSIVRQFLQEYVLDTGLYSAHFQNINSLEEWEAAVNGHAHCRWQHDEVSKRRHKMSHDPPPDVITEPVLSNTVPDPDVKNDETVNDKRGLGNNVFMDLDLEHDNHGLKDIKGVLGANISEGSVTIICKAFFKMKKLSQIFNKEIGVNQVSGDHTKKYIKQDLLKIVRLLKGENVFTNAEARKTMRGFPKCPRDYLQLLNTGTLFKWIN</sequence>
<keyword evidence="3" id="KW-1185">Reference proteome</keyword>
<dbReference type="AlphaFoldDB" id="A0A9W9ZTP4"/>
<feature type="compositionally biased region" description="Basic and acidic residues" evidence="1">
    <location>
        <begin position="175"/>
        <end position="185"/>
    </location>
</feature>
<name>A0A9W9ZTP4_9CNID</name>
<accession>A0A9W9ZTP4</accession>
<protein>
    <submittedName>
        <fullName evidence="2">Uncharacterized protein</fullName>
    </submittedName>
</protein>
<comment type="caution">
    <text evidence="2">The sequence shown here is derived from an EMBL/GenBank/DDBJ whole genome shotgun (WGS) entry which is preliminary data.</text>
</comment>
<evidence type="ECO:0000313" key="3">
    <source>
        <dbReference type="Proteomes" id="UP001163046"/>
    </source>
</evidence>
<reference evidence="2" key="1">
    <citation type="submission" date="2023-01" db="EMBL/GenBank/DDBJ databases">
        <title>Genome assembly of the deep-sea coral Lophelia pertusa.</title>
        <authorList>
            <person name="Herrera S."/>
            <person name="Cordes E."/>
        </authorList>
    </citation>
    <scope>NUCLEOTIDE SEQUENCE</scope>
    <source>
        <strain evidence="2">USNM1676648</strain>
        <tissue evidence="2">Polyp</tissue>
    </source>
</reference>
<evidence type="ECO:0000256" key="1">
    <source>
        <dbReference type="SAM" id="MobiDB-lite"/>
    </source>
</evidence>
<dbReference type="OrthoDB" id="6135889at2759"/>
<evidence type="ECO:0000313" key="2">
    <source>
        <dbReference type="EMBL" id="KAJ7386888.1"/>
    </source>
</evidence>
<dbReference type="EMBL" id="MU825875">
    <property type="protein sequence ID" value="KAJ7386888.1"/>
    <property type="molecule type" value="Genomic_DNA"/>
</dbReference>
<dbReference type="Proteomes" id="UP001163046">
    <property type="component" value="Unassembled WGS sequence"/>
</dbReference>